<dbReference type="InterPro" id="IPR036390">
    <property type="entry name" value="WH_DNA-bd_sf"/>
</dbReference>
<proteinExistence type="inferred from homology"/>
<dbReference type="InterPro" id="IPR016157">
    <property type="entry name" value="Cullin_CS"/>
</dbReference>
<dbReference type="InterPro" id="IPR045093">
    <property type="entry name" value="Cullin"/>
</dbReference>
<dbReference type="GO" id="GO:0006511">
    <property type="term" value="P:ubiquitin-dependent protein catabolic process"/>
    <property type="evidence" value="ECO:0007669"/>
    <property type="project" value="InterPro"/>
</dbReference>
<evidence type="ECO:0000259" key="6">
    <source>
        <dbReference type="PROSITE" id="PS50069"/>
    </source>
</evidence>
<dbReference type="PANTHER" id="PTHR11932">
    <property type="entry name" value="CULLIN"/>
    <property type="match status" value="1"/>
</dbReference>
<dbReference type="Pfam" id="PF10557">
    <property type="entry name" value="Cullin_Nedd8"/>
    <property type="match status" value="1"/>
</dbReference>
<dbReference type="SUPFAM" id="SSF75632">
    <property type="entry name" value="Cullin homology domain"/>
    <property type="match status" value="1"/>
</dbReference>
<reference evidence="7 8" key="1">
    <citation type="submission" date="2018-07" db="EMBL/GenBank/DDBJ databases">
        <title>Genome sequencing of oomycete isolates from Chile give support for New Zealand origin for Phytophthora kernoviae and make available the first Nothophytophthora sp. genome.</title>
        <authorList>
            <person name="Studholme D.J."/>
            <person name="Sanfuentes E."/>
            <person name="Panda P."/>
            <person name="Hill R."/>
            <person name="Sambles C."/>
            <person name="Grant M."/>
            <person name="Williams N.M."/>
            <person name="Mcdougal R.L."/>
        </authorList>
    </citation>
    <scope>NUCLEOTIDE SEQUENCE [LARGE SCALE GENOMIC DNA]</scope>
    <source>
        <strain evidence="7">Chile7</strain>
    </source>
</reference>
<dbReference type="InterPro" id="IPR036317">
    <property type="entry name" value="Cullin_homology_sf"/>
</dbReference>
<dbReference type="InterPro" id="IPR016159">
    <property type="entry name" value="Cullin_repeat-like_dom_sf"/>
</dbReference>
<dbReference type="EMBL" id="MBAD02000966">
    <property type="protein sequence ID" value="RLN60514.1"/>
    <property type="molecule type" value="Genomic_DNA"/>
</dbReference>
<organism evidence="7 8">
    <name type="scientific">Phytophthora kernoviae</name>
    <dbReference type="NCBI Taxonomy" id="325452"/>
    <lineage>
        <taxon>Eukaryota</taxon>
        <taxon>Sar</taxon>
        <taxon>Stramenopiles</taxon>
        <taxon>Oomycota</taxon>
        <taxon>Peronosporomycetes</taxon>
        <taxon>Peronosporales</taxon>
        <taxon>Peronosporaceae</taxon>
        <taxon>Phytophthora</taxon>
    </lineage>
</organism>
<dbReference type="GO" id="GO:0031461">
    <property type="term" value="C:cullin-RING ubiquitin ligase complex"/>
    <property type="evidence" value="ECO:0007669"/>
    <property type="project" value="InterPro"/>
</dbReference>
<dbReference type="InterPro" id="IPR001373">
    <property type="entry name" value="Cullin_N"/>
</dbReference>
<evidence type="ECO:0000313" key="8">
    <source>
        <dbReference type="Proteomes" id="UP000284657"/>
    </source>
</evidence>
<gene>
    <name evidence="7" type="ORF">BBJ29_006656</name>
</gene>
<evidence type="ECO:0000256" key="3">
    <source>
        <dbReference type="ARBA" id="ARBA00022843"/>
    </source>
</evidence>
<evidence type="ECO:0000256" key="2">
    <source>
        <dbReference type="ARBA" id="ARBA00022499"/>
    </source>
</evidence>
<protein>
    <recommendedName>
        <fullName evidence="6">Cullin family profile domain-containing protein</fullName>
    </recommendedName>
</protein>
<dbReference type="SUPFAM" id="SSF46785">
    <property type="entry name" value="Winged helix' DNA-binding domain"/>
    <property type="match status" value="1"/>
</dbReference>
<dbReference type="InterPro" id="IPR016158">
    <property type="entry name" value="Cullin_homology"/>
</dbReference>
<dbReference type="InterPro" id="IPR019559">
    <property type="entry name" value="Cullin_neddylation_domain"/>
</dbReference>
<feature type="domain" description="Cullin family profile" evidence="6">
    <location>
        <begin position="228"/>
        <end position="346"/>
    </location>
</feature>
<dbReference type="GO" id="GO:0031625">
    <property type="term" value="F:ubiquitin protein ligase binding"/>
    <property type="evidence" value="ECO:0007669"/>
    <property type="project" value="InterPro"/>
</dbReference>
<dbReference type="SMART" id="SM00182">
    <property type="entry name" value="CULLIN"/>
    <property type="match status" value="1"/>
</dbReference>
<dbReference type="Gene3D" id="1.10.10.10">
    <property type="entry name" value="Winged helix-like DNA-binding domain superfamily/Winged helix DNA-binding domain"/>
    <property type="match status" value="1"/>
</dbReference>
<evidence type="ECO:0000313" key="7">
    <source>
        <dbReference type="EMBL" id="RLN60514.1"/>
    </source>
</evidence>
<comment type="similarity">
    <text evidence="1 4 5">Belongs to the cullin family.</text>
</comment>
<evidence type="ECO:0000256" key="4">
    <source>
        <dbReference type="PROSITE-ProRule" id="PRU00330"/>
    </source>
</evidence>
<name>A0A3R7H756_9STRA</name>
<dbReference type="InterPro" id="IPR036388">
    <property type="entry name" value="WH-like_DNA-bd_sf"/>
</dbReference>
<accession>A0A3R7H756</accession>
<keyword evidence="3" id="KW-0832">Ubl conjugation</keyword>
<dbReference type="PROSITE" id="PS01256">
    <property type="entry name" value="CULLIN_1"/>
    <property type="match status" value="1"/>
</dbReference>
<dbReference type="Gene3D" id="1.20.1310.10">
    <property type="entry name" value="Cullin Repeats"/>
    <property type="match status" value="3"/>
</dbReference>
<comment type="caution">
    <text evidence="7">The sequence shown here is derived from an EMBL/GenBank/DDBJ whole genome shotgun (WGS) entry which is preliminary data.</text>
</comment>
<dbReference type="Pfam" id="PF00888">
    <property type="entry name" value="Cullin"/>
    <property type="match status" value="1"/>
</dbReference>
<evidence type="ECO:0000256" key="1">
    <source>
        <dbReference type="ARBA" id="ARBA00006019"/>
    </source>
</evidence>
<dbReference type="FunFam" id="1.10.10.10:FF:000014">
    <property type="entry name" value="Cullin 1"/>
    <property type="match status" value="1"/>
</dbReference>
<dbReference type="AlphaFoldDB" id="A0A3R7H756"/>
<dbReference type="PROSITE" id="PS50069">
    <property type="entry name" value="CULLIN_2"/>
    <property type="match status" value="1"/>
</dbReference>
<dbReference type="Proteomes" id="UP000284657">
    <property type="component" value="Unassembled WGS sequence"/>
</dbReference>
<evidence type="ECO:0000256" key="5">
    <source>
        <dbReference type="RuleBase" id="RU003829"/>
    </source>
</evidence>
<dbReference type="SMART" id="SM00884">
    <property type="entry name" value="Cullin_Nedd8"/>
    <property type="match status" value="1"/>
</dbReference>
<dbReference type="SUPFAM" id="SSF74788">
    <property type="entry name" value="Cullin repeat-like"/>
    <property type="match status" value="1"/>
</dbReference>
<sequence length="500" mass="57424">MSLLKTSTVNFENVWQKMQPPLASLVSGTPQTLTNEKWLEMYSGIYKICTNPGAPQAEMLFFRLRGLLVNHVEAILKELNEIDGEPEFLKHYCSSFEAFATGTSYISELFRYLNRYWIKYSHCETGQAPVPGVYPVTELSLHIWNDITFTKLKKRLNILKRYIERSGLEVVRKFEQEDATKNPEGYIEALMQVRNKYFELIKDAFGFHPLMRTALDQACRVFANSHPRLPELLAKYTHFLMSRDKKGHGSSRGGIGLPRSPTSLPPGLLDDTLEKKIENISIVFCLIDDKDVFKKYYSKFLARRLIKGISASDDMEILLIQKLRDICGYDFVSNLQKMLKDKMLSKFNNAKELTRTVISELTNFPEQDCSHHLANLVKVKVLTSDGDTANPTYGLNFGFTNRKVRISAIPNSPVETPKVIKAPTREVEEDRRMSLQAAIVRVLKTRRDIHQAQLMRDVAGILANQFVPSTTAIKQNIEILIQKEYLRRHEDDQTRFLYVA</sequence>
<keyword evidence="2" id="KW-1017">Isopeptide bond</keyword>